<organism evidence="2 3">
    <name type="scientific">Volvox africanus</name>
    <dbReference type="NCBI Taxonomy" id="51714"/>
    <lineage>
        <taxon>Eukaryota</taxon>
        <taxon>Viridiplantae</taxon>
        <taxon>Chlorophyta</taxon>
        <taxon>core chlorophytes</taxon>
        <taxon>Chlorophyceae</taxon>
        <taxon>CS clade</taxon>
        <taxon>Chlamydomonadales</taxon>
        <taxon>Volvocaceae</taxon>
        <taxon>Volvox</taxon>
    </lineage>
</organism>
<dbReference type="Proteomes" id="UP001165090">
    <property type="component" value="Unassembled WGS sequence"/>
</dbReference>
<evidence type="ECO:0000256" key="1">
    <source>
        <dbReference type="SAM" id="MobiDB-lite"/>
    </source>
</evidence>
<gene>
    <name evidence="2" type="ORF">VaNZ11_009385</name>
</gene>
<keyword evidence="3" id="KW-1185">Reference proteome</keyword>
<name>A0ABQ5S778_9CHLO</name>
<feature type="compositionally biased region" description="Low complexity" evidence="1">
    <location>
        <begin position="190"/>
        <end position="210"/>
    </location>
</feature>
<feature type="region of interest" description="Disordered" evidence="1">
    <location>
        <begin position="74"/>
        <end position="94"/>
    </location>
</feature>
<evidence type="ECO:0000313" key="3">
    <source>
        <dbReference type="Proteomes" id="UP001165090"/>
    </source>
</evidence>
<comment type="caution">
    <text evidence="2">The sequence shown here is derived from an EMBL/GenBank/DDBJ whole genome shotgun (WGS) entry which is preliminary data.</text>
</comment>
<sequence length="210" mass="22047">MSNKVLILDTRPFPSSPILRRQPRGLCGADWQASSSSASVRPSSPPGLLHRPKPGGITFLDSGLCGVVWQAASSPPPLRHPPDSGGASAAAADESASVKPAPSFALTSKLLLLLLRRTTKPDLALRSTRGDMLFWMRKLRSLFSSCRVQIGRTVSPSSVRGTEPVTAWNSKAVAAGLLGRELAPTTGAKLAAPPSTPSLQLPPSTLLLSQ</sequence>
<accession>A0ABQ5S778</accession>
<dbReference type="EMBL" id="BSDZ01000025">
    <property type="protein sequence ID" value="GLI65775.1"/>
    <property type="molecule type" value="Genomic_DNA"/>
</dbReference>
<feature type="region of interest" description="Disordered" evidence="1">
    <location>
        <begin position="187"/>
        <end position="210"/>
    </location>
</feature>
<feature type="compositionally biased region" description="Low complexity" evidence="1">
    <location>
        <begin position="83"/>
        <end position="94"/>
    </location>
</feature>
<feature type="region of interest" description="Disordered" evidence="1">
    <location>
        <begin position="29"/>
        <end position="52"/>
    </location>
</feature>
<protein>
    <submittedName>
        <fullName evidence="2">Uncharacterized protein</fullName>
    </submittedName>
</protein>
<reference evidence="2 3" key="1">
    <citation type="journal article" date="2023" name="IScience">
        <title>Expanded male sex-determining region conserved during the evolution of homothallism in the green alga Volvox.</title>
        <authorList>
            <person name="Yamamoto K."/>
            <person name="Matsuzaki R."/>
            <person name="Mahakham W."/>
            <person name="Heman W."/>
            <person name="Sekimoto H."/>
            <person name="Kawachi M."/>
            <person name="Minakuchi Y."/>
            <person name="Toyoda A."/>
            <person name="Nozaki H."/>
        </authorList>
    </citation>
    <scope>NUCLEOTIDE SEQUENCE [LARGE SCALE GENOMIC DNA]</scope>
    <source>
        <strain evidence="2 3">NIES-4468</strain>
    </source>
</reference>
<proteinExistence type="predicted"/>
<evidence type="ECO:0000313" key="2">
    <source>
        <dbReference type="EMBL" id="GLI65775.1"/>
    </source>
</evidence>